<dbReference type="InterPro" id="IPR025291">
    <property type="entry name" value="DUF4153"/>
</dbReference>
<dbReference type="RefSeq" id="WP_009581281.1">
    <property type="nucleotide sequence ID" value="NZ_AMZN01000055.1"/>
</dbReference>
<dbReference type="OrthoDB" id="9809196at2"/>
<name>L8JRT3_9BACT</name>
<comment type="caution">
    <text evidence="2">The sequence shown here is derived from an EMBL/GenBank/DDBJ whole genome shotgun (WGS) entry which is preliminary data.</text>
</comment>
<organism evidence="2 3">
    <name type="scientific">Fulvivirga imtechensis AK7</name>
    <dbReference type="NCBI Taxonomy" id="1237149"/>
    <lineage>
        <taxon>Bacteria</taxon>
        <taxon>Pseudomonadati</taxon>
        <taxon>Bacteroidota</taxon>
        <taxon>Cytophagia</taxon>
        <taxon>Cytophagales</taxon>
        <taxon>Fulvivirgaceae</taxon>
        <taxon>Fulvivirga</taxon>
    </lineage>
</organism>
<feature type="transmembrane region" description="Helical" evidence="1">
    <location>
        <begin position="345"/>
        <end position="367"/>
    </location>
</feature>
<feature type="transmembrane region" description="Helical" evidence="1">
    <location>
        <begin position="78"/>
        <end position="99"/>
    </location>
</feature>
<feature type="transmembrane region" description="Helical" evidence="1">
    <location>
        <begin position="254"/>
        <end position="273"/>
    </location>
</feature>
<keyword evidence="1" id="KW-0472">Membrane</keyword>
<dbReference type="eggNOG" id="COG1835">
    <property type="taxonomic scope" value="Bacteria"/>
</dbReference>
<dbReference type="Pfam" id="PF13687">
    <property type="entry name" value="DUF4153"/>
    <property type="match status" value="1"/>
</dbReference>
<evidence type="ECO:0000256" key="1">
    <source>
        <dbReference type="SAM" id="Phobius"/>
    </source>
</evidence>
<reference evidence="2 3" key="1">
    <citation type="submission" date="2012-12" db="EMBL/GenBank/DDBJ databases">
        <title>Genome assembly of Fulvivirga imtechensis AK7.</title>
        <authorList>
            <person name="Nupur N."/>
            <person name="Khatri I."/>
            <person name="Kumar R."/>
            <person name="Subramanian S."/>
            <person name="Pinnaka A."/>
        </authorList>
    </citation>
    <scope>NUCLEOTIDE SEQUENCE [LARGE SCALE GENOMIC DNA]</scope>
    <source>
        <strain evidence="2 3">AK7</strain>
    </source>
</reference>
<sequence>MKIPDLKETLGLTLKTIARFPLATACGIAGMLALCYLVGIPYHEEALKPQLVRLVLVSILGISFFTALQLFSEGLHAMWARYAAHAAGLSLLVFYYFALPDAISEVQIIRYVLFLITAHLLVSFAPHILHFEKEGFWSYNKQLFLQILIAFFYALVLYGGLALAIAAVQNLFDVDVHERIYARLFFVVMGIFSMLYFLGGIPRREETYQADHSYPTGLSVFAQYILIPLVGIYNIILYLYTIKIIIAWDWPRGWIAYLFVSYAVLGILSYLLIHPLATSGPKAWIRLFSKWFFISLVPLVGVLFLAVYRRVSEYGITENRYYLYLLDFWLLGIALYFLFSKTRNIKLIPITLAVIILLSSFGPWGAFSLSVNNQVSRFEKVMESKVKGSDELTFQDKKALSSILTYLERREQLDEVGRYFTYDIDSLLAQKHANIPAILLNEYNINYISEWQTNESGVRNFLSFSSRREYYASIKEFDEFVRYQSYYQQEHTMGTLTVNWDKDKSVLSIKDSAGWGAAIDFDSLINKLVKLQTENVHDMDPKELSLKGSTDQMEYLLHIQSLTLERAGEQYDIRSMEFDLFFNKKRQKI</sequence>
<feature type="transmembrane region" description="Helical" evidence="1">
    <location>
        <begin position="221"/>
        <end position="242"/>
    </location>
</feature>
<accession>L8JRT3</accession>
<dbReference type="STRING" id="1237149.C900_03874"/>
<keyword evidence="1" id="KW-0812">Transmembrane</keyword>
<evidence type="ECO:0000313" key="2">
    <source>
        <dbReference type="EMBL" id="ELR70189.1"/>
    </source>
</evidence>
<feature type="transmembrane region" description="Helical" evidence="1">
    <location>
        <begin position="20"/>
        <end position="39"/>
    </location>
</feature>
<keyword evidence="3" id="KW-1185">Reference proteome</keyword>
<evidence type="ECO:0000313" key="3">
    <source>
        <dbReference type="Proteomes" id="UP000011135"/>
    </source>
</evidence>
<feature type="transmembrane region" description="Helical" evidence="1">
    <location>
        <begin position="51"/>
        <end position="72"/>
    </location>
</feature>
<feature type="transmembrane region" description="Helical" evidence="1">
    <location>
        <begin position="111"/>
        <end position="131"/>
    </location>
</feature>
<feature type="transmembrane region" description="Helical" evidence="1">
    <location>
        <begin position="143"/>
        <end position="168"/>
    </location>
</feature>
<feature type="transmembrane region" description="Helical" evidence="1">
    <location>
        <begin position="288"/>
        <end position="309"/>
    </location>
</feature>
<keyword evidence="1" id="KW-1133">Transmembrane helix</keyword>
<evidence type="ECO:0008006" key="4">
    <source>
        <dbReference type="Google" id="ProtNLM"/>
    </source>
</evidence>
<dbReference type="EMBL" id="AMZN01000055">
    <property type="protein sequence ID" value="ELR70189.1"/>
    <property type="molecule type" value="Genomic_DNA"/>
</dbReference>
<dbReference type="Proteomes" id="UP000011135">
    <property type="component" value="Unassembled WGS sequence"/>
</dbReference>
<gene>
    <name evidence="2" type="ORF">C900_03874</name>
</gene>
<proteinExistence type="predicted"/>
<feature type="transmembrane region" description="Helical" evidence="1">
    <location>
        <begin position="180"/>
        <end position="201"/>
    </location>
</feature>
<protein>
    <recommendedName>
        <fullName evidence="4">DUF4153 domain-containing protein</fullName>
    </recommendedName>
</protein>
<dbReference type="AlphaFoldDB" id="L8JRT3"/>
<feature type="transmembrane region" description="Helical" evidence="1">
    <location>
        <begin position="321"/>
        <end position="339"/>
    </location>
</feature>